<keyword evidence="2" id="KW-1185">Reference proteome</keyword>
<evidence type="ECO:0008006" key="3">
    <source>
        <dbReference type="Google" id="ProtNLM"/>
    </source>
</evidence>
<accession>A0A372EHH4</accession>
<dbReference type="Proteomes" id="UP000261931">
    <property type="component" value="Unassembled WGS sequence"/>
</dbReference>
<gene>
    <name evidence="1" type="ORF">DY262_15815</name>
</gene>
<dbReference type="EMBL" id="QVLS01000010">
    <property type="protein sequence ID" value="RFP77751.1"/>
    <property type="molecule type" value="Genomic_DNA"/>
</dbReference>
<organism evidence="1 2">
    <name type="scientific">Hydrogenophaga borbori</name>
    <dbReference type="NCBI Taxonomy" id="2294117"/>
    <lineage>
        <taxon>Bacteria</taxon>
        <taxon>Pseudomonadati</taxon>
        <taxon>Pseudomonadota</taxon>
        <taxon>Betaproteobacteria</taxon>
        <taxon>Burkholderiales</taxon>
        <taxon>Comamonadaceae</taxon>
        <taxon>Hydrogenophaga</taxon>
    </lineage>
</organism>
<protein>
    <recommendedName>
        <fullName evidence="3">Molecular chaperone</fullName>
    </recommendedName>
</protein>
<evidence type="ECO:0000313" key="2">
    <source>
        <dbReference type="Proteomes" id="UP000261931"/>
    </source>
</evidence>
<sequence>MGLAAPLLCGAALAQPATAPFEVAASPSRLELQAQPGERLGQSLRIYNVGTQVNTLAFRTMDWSLTEAGELQFHPELLPGSCRPWVALERRTRQLGARANEPYRFQVSVPADAPRGECRFMIAIEGVDPAQVTALNSGGSALSLPISGRIAITVYVAVGGARPQLELVRIGTDSLKNQRRPVLVVRNLGDAHGRLDGALTVRDADGKALELVPEGAPVLPGQTRTLALAARGKDGATAPLRFPLRVSGTLDWDEGAFKIEATLP</sequence>
<dbReference type="AlphaFoldDB" id="A0A372EHH4"/>
<name>A0A372EHH4_9BURK</name>
<evidence type="ECO:0000313" key="1">
    <source>
        <dbReference type="EMBL" id="RFP77751.1"/>
    </source>
</evidence>
<comment type="caution">
    <text evidence="1">The sequence shown here is derived from an EMBL/GenBank/DDBJ whole genome shotgun (WGS) entry which is preliminary data.</text>
</comment>
<reference evidence="1 2" key="1">
    <citation type="submission" date="2018-08" db="EMBL/GenBank/DDBJ databases">
        <title>Hydrogenophaga sp. LA-38 isolated from sludge.</title>
        <authorList>
            <person name="Im W.-T."/>
        </authorList>
    </citation>
    <scope>NUCLEOTIDE SEQUENCE [LARGE SCALE GENOMIC DNA]</scope>
    <source>
        <strain evidence="1 2">LA-38</strain>
    </source>
</reference>
<proteinExistence type="predicted"/>